<dbReference type="Pfam" id="PF01420">
    <property type="entry name" value="Methylase_S"/>
    <property type="match status" value="2"/>
</dbReference>
<dbReference type="Gene3D" id="3.90.220.20">
    <property type="entry name" value="DNA methylase specificity domains"/>
    <property type="match status" value="2"/>
</dbReference>
<evidence type="ECO:0000256" key="1">
    <source>
        <dbReference type="ARBA" id="ARBA00010923"/>
    </source>
</evidence>
<accession>A0A916JFF7</accession>
<evidence type="ECO:0000259" key="4">
    <source>
        <dbReference type="Pfam" id="PF01420"/>
    </source>
</evidence>
<dbReference type="CDD" id="cd17276">
    <property type="entry name" value="RMtype1_S_Sau1132ORF3780P-TRD1-CR1_like"/>
    <property type="match status" value="1"/>
</dbReference>
<dbReference type="SUPFAM" id="SSF116734">
    <property type="entry name" value="DNA methylase specificity domain"/>
    <property type="match status" value="2"/>
</dbReference>
<organism evidence="5 6">
    <name type="scientific">Dyadobacter helix</name>
    <dbReference type="NCBI Taxonomy" id="2822344"/>
    <lineage>
        <taxon>Bacteria</taxon>
        <taxon>Pseudomonadati</taxon>
        <taxon>Bacteroidota</taxon>
        <taxon>Cytophagia</taxon>
        <taxon>Cytophagales</taxon>
        <taxon>Spirosomataceae</taxon>
        <taxon>Dyadobacter</taxon>
    </lineage>
</organism>
<dbReference type="GO" id="GO:0003677">
    <property type="term" value="F:DNA binding"/>
    <property type="evidence" value="ECO:0007669"/>
    <property type="project" value="UniProtKB-KW"/>
</dbReference>
<dbReference type="Gene3D" id="1.10.287.1120">
    <property type="entry name" value="Bipartite methylase S protein"/>
    <property type="match status" value="1"/>
</dbReference>
<evidence type="ECO:0000256" key="2">
    <source>
        <dbReference type="ARBA" id="ARBA00022747"/>
    </source>
</evidence>
<comment type="caution">
    <text evidence="5">The sequence shown here is derived from an EMBL/GenBank/DDBJ whole genome shotgun (WGS) entry which is preliminary data.</text>
</comment>
<dbReference type="Pfam" id="PF08843">
    <property type="entry name" value="AbiEii"/>
    <property type="match status" value="1"/>
</dbReference>
<dbReference type="Gene3D" id="3.10.450.620">
    <property type="entry name" value="JHP933, nucleotidyltransferase-like core domain"/>
    <property type="match status" value="1"/>
</dbReference>
<dbReference type="Proteomes" id="UP000680038">
    <property type="component" value="Unassembled WGS sequence"/>
</dbReference>
<sequence>MSEFLHLKEWLRLPDSTKLNIYTETGRQIPLPAVAVEKDWWVVHTLALIFSMECAPSLIFKGGTSLSKAWNLIDRFSEDIDLVLDREFLGFKGELTSGDIKRLRRTSYAYLTTTFTEELKAKFSEAGFSEVEIKYREVVNHDQDPIIIEIYYKKLTETETYLKPGLLVEVGSRSLKEPFTQKTFNTLAGQNYADRPFADKAITIPVVNPERTFLEKVFLLHEEFQRPKEKIRVERLSRHLYDIEKLSKTEFAKTALANANLYTTIIAHRKKFAHISGVDYDKHAPEHINFIPPDDLLPLWEADYKEMQENMIYRESLPFVALIEKLSELQNLINSTKWDSAQSYKQTEVGLIPVDWEVKRLEEIATFSSGTTPRREMHDRYFLNGNIFWVKTLDLNNGEIVDTQEKVTSTALKETSSLKILPIDTVLVAMYGGFNQIGRTGLLAISACVNQALTAIKLDQKYHSPLFLINFLNYRIDYWKDIATSSRKDPNITSKDVKKFPISLPPTIAEQTAIATALSDADALISSLEKLIAKKRNIKQGAMQKLLEPKEGWEVKTYGDIFDFLSTASYSRAELTEIDSIGYVHYGDIHTKWNSFLNLDKSNLPTIPHNQLKGYHYLQEGDLIMADASEDYEGIGKSVEVLNLGSRKIISGLHTFLLRDRNEEFVNGFRAYIHNSKVVKSQLDRLATGLKVYGVSKANLKTVKIPIPPKKIQTEITSILFSMDAEINALETKLAKYRDVKLGMMQNLLTGNIRLV</sequence>
<evidence type="ECO:0000313" key="5">
    <source>
        <dbReference type="EMBL" id="CAG5006066.1"/>
    </source>
</evidence>
<dbReference type="InterPro" id="IPR014942">
    <property type="entry name" value="AbiEii"/>
</dbReference>
<evidence type="ECO:0000256" key="3">
    <source>
        <dbReference type="ARBA" id="ARBA00023125"/>
    </source>
</evidence>
<dbReference type="InterPro" id="IPR052021">
    <property type="entry name" value="Type-I_RS_S_subunit"/>
</dbReference>
<dbReference type="RefSeq" id="WP_215240175.1">
    <property type="nucleotide sequence ID" value="NZ_CAJRAF010000002.1"/>
</dbReference>
<comment type="similarity">
    <text evidence="1">Belongs to the type-I restriction system S methylase family.</text>
</comment>
<protein>
    <recommendedName>
        <fullName evidence="4">Type I restriction modification DNA specificity domain-containing protein</fullName>
    </recommendedName>
</protein>
<reference evidence="5" key="1">
    <citation type="submission" date="2021-04" db="EMBL/GenBank/DDBJ databases">
        <authorList>
            <person name="Rodrigo-Torres L."/>
            <person name="Arahal R. D."/>
            <person name="Lucena T."/>
        </authorList>
    </citation>
    <scope>NUCLEOTIDE SEQUENCE</scope>
    <source>
        <strain evidence="5">CECT 9275</strain>
    </source>
</reference>
<dbReference type="AlphaFoldDB" id="A0A916JFF7"/>
<dbReference type="InterPro" id="IPR000055">
    <property type="entry name" value="Restrct_endonuc_typeI_TRD"/>
</dbReference>
<evidence type="ECO:0000313" key="6">
    <source>
        <dbReference type="Proteomes" id="UP000680038"/>
    </source>
</evidence>
<dbReference type="PANTHER" id="PTHR30408:SF12">
    <property type="entry name" value="TYPE I RESTRICTION ENZYME MJAVIII SPECIFICITY SUBUNIT"/>
    <property type="match status" value="1"/>
</dbReference>
<feature type="domain" description="Type I restriction modification DNA specificity" evidence="4">
    <location>
        <begin position="353"/>
        <end position="532"/>
    </location>
</feature>
<keyword evidence="2" id="KW-0680">Restriction system</keyword>
<dbReference type="GO" id="GO:0009307">
    <property type="term" value="P:DNA restriction-modification system"/>
    <property type="evidence" value="ECO:0007669"/>
    <property type="project" value="UniProtKB-KW"/>
</dbReference>
<feature type="domain" description="Type I restriction modification DNA specificity" evidence="4">
    <location>
        <begin position="551"/>
        <end position="734"/>
    </location>
</feature>
<keyword evidence="3" id="KW-0238">DNA-binding</keyword>
<dbReference type="EMBL" id="CAJRAF010000002">
    <property type="protein sequence ID" value="CAG5006066.1"/>
    <property type="molecule type" value="Genomic_DNA"/>
</dbReference>
<gene>
    <name evidence="5" type="ORF">DYBT9275_03719</name>
</gene>
<dbReference type="InterPro" id="IPR044946">
    <property type="entry name" value="Restrct_endonuc_typeI_TRD_sf"/>
</dbReference>
<keyword evidence="6" id="KW-1185">Reference proteome</keyword>
<name>A0A916JFF7_9BACT</name>
<dbReference type="PANTHER" id="PTHR30408">
    <property type="entry name" value="TYPE-1 RESTRICTION ENZYME ECOKI SPECIFICITY PROTEIN"/>
    <property type="match status" value="1"/>
</dbReference>
<proteinExistence type="inferred from homology"/>